<gene>
    <name evidence="1" type="ORF">TTHERM_000557909</name>
</gene>
<dbReference type="EMBL" id="GG662547">
    <property type="protein sequence ID" value="EWS72739.1"/>
    <property type="molecule type" value="Genomic_DNA"/>
</dbReference>
<name>W7XHU3_TETTS</name>
<dbReference type="KEGG" id="tet:TTHERM_000557909"/>
<sequence>MLSSSISSVFALEQSSFQEHFLIKTSNFYEMSLMFFEKSINSFGQIRFLQQHSLKSLSIVRLLYYLQCSILERSCSFNISIQNFIALNYPSHQLIKLFCSFFQLISCFQLLILYLNCFFDTSL</sequence>
<evidence type="ECO:0000313" key="2">
    <source>
        <dbReference type="Proteomes" id="UP000009168"/>
    </source>
</evidence>
<dbReference type="InParanoid" id="W7XHU3"/>
<accession>W7XHU3</accession>
<organism evidence="1 2">
    <name type="scientific">Tetrahymena thermophila (strain SB210)</name>
    <dbReference type="NCBI Taxonomy" id="312017"/>
    <lineage>
        <taxon>Eukaryota</taxon>
        <taxon>Sar</taxon>
        <taxon>Alveolata</taxon>
        <taxon>Ciliophora</taxon>
        <taxon>Intramacronucleata</taxon>
        <taxon>Oligohymenophorea</taxon>
        <taxon>Hymenostomatida</taxon>
        <taxon>Tetrahymenina</taxon>
        <taxon>Tetrahymenidae</taxon>
        <taxon>Tetrahymena</taxon>
    </lineage>
</organism>
<dbReference type="GeneID" id="24439558"/>
<dbReference type="RefSeq" id="XP_012654717.1">
    <property type="nucleotide sequence ID" value="XM_012799263.1"/>
</dbReference>
<proteinExistence type="predicted"/>
<reference evidence="2" key="1">
    <citation type="journal article" date="2006" name="PLoS Biol.">
        <title>Macronuclear genome sequence of the ciliate Tetrahymena thermophila, a model eukaryote.</title>
        <authorList>
            <person name="Eisen J.A."/>
            <person name="Coyne R.S."/>
            <person name="Wu M."/>
            <person name="Wu D."/>
            <person name="Thiagarajan M."/>
            <person name="Wortman J.R."/>
            <person name="Badger J.H."/>
            <person name="Ren Q."/>
            <person name="Amedeo P."/>
            <person name="Jones K.M."/>
            <person name="Tallon L.J."/>
            <person name="Delcher A.L."/>
            <person name="Salzberg S.L."/>
            <person name="Silva J.C."/>
            <person name="Haas B.J."/>
            <person name="Majoros W.H."/>
            <person name="Farzad M."/>
            <person name="Carlton J.M."/>
            <person name="Smith R.K. Jr."/>
            <person name="Garg J."/>
            <person name="Pearlman R.E."/>
            <person name="Karrer K.M."/>
            <person name="Sun L."/>
            <person name="Manning G."/>
            <person name="Elde N.C."/>
            <person name="Turkewitz A.P."/>
            <person name="Asai D.J."/>
            <person name="Wilkes D.E."/>
            <person name="Wang Y."/>
            <person name="Cai H."/>
            <person name="Collins K."/>
            <person name="Stewart B.A."/>
            <person name="Lee S.R."/>
            <person name="Wilamowska K."/>
            <person name="Weinberg Z."/>
            <person name="Ruzzo W.L."/>
            <person name="Wloga D."/>
            <person name="Gaertig J."/>
            <person name="Frankel J."/>
            <person name="Tsao C.-C."/>
            <person name="Gorovsky M.A."/>
            <person name="Keeling P.J."/>
            <person name="Waller R.F."/>
            <person name="Patron N.J."/>
            <person name="Cherry J.M."/>
            <person name="Stover N.A."/>
            <person name="Krieger C.J."/>
            <person name="del Toro C."/>
            <person name="Ryder H.F."/>
            <person name="Williamson S.C."/>
            <person name="Barbeau R.A."/>
            <person name="Hamilton E.P."/>
            <person name="Orias E."/>
        </authorList>
    </citation>
    <scope>NUCLEOTIDE SEQUENCE [LARGE SCALE GENOMIC DNA]</scope>
    <source>
        <strain evidence="2">SB210</strain>
    </source>
</reference>
<protein>
    <submittedName>
        <fullName evidence="1">Uncharacterized protein</fullName>
    </submittedName>
</protein>
<dbReference type="Proteomes" id="UP000009168">
    <property type="component" value="Unassembled WGS sequence"/>
</dbReference>
<evidence type="ECO:0000313" key="1">
    <source>
        <dbReference type="EMBL" id="EWS72739.1"/>
    </source>
</evidence>
<keyword evidence="2" id="KW-1185">Reference proteome</keyword>
<dbReference type="AlphaFoldDB" id="W7XHU3"/>